<dbReference type="RefSeq" id="XP_012943557.1">
    <property type="nucleotide sequence ID" value="XM_013088103.2"/>
</dbReference>
<feature type="compositionally biased region" description="Polar residues" evidence="2">
    <location>
        <begin position="300"/>
        <end position="310"/>
    </location>
</feature>
<dbReference type="Pfam" id="PF10363">
    <property type="entry name" value="RTP1_C1"/>
    <property type="match status" value="1"/>
</dbReference>
<dbReference type="GeneID" id="101849648"/>
<proteinExistence type="inferred from homology"/>
<dbReference type="PANTHER" id="PTHR20959:SF1">
    <property type="entry name" value="TRANSPORT AND GOLGI ORGANIZATION PROTEIN 6 HOMOLOG"/>
    <property type="match status" value="1"/>
</dbReference>
<feature type="domain" description="RNA polymerase II assembly factor Rtp1 C-terminal" evidence="4">
    <location>
        <begin position="900"/>
        <end position="1013"/>
    </location>
</feature>
<dbReference type="InterPro" id="IPR039600">
    <property type="entry name" value="TANGO6/Rtp1"/>
</dbReference>
<dbReference type="InterPro" id="IPR019414">
    <property type="entry name" value="Rtp1_C2"/>
</dbReference>
<feature type="domain" description="RNA polymerase II assembly factor Rtp1 C-terminal" evidence="3">
    <location>
        <begin position="1106"/>
        <end position="1137"/>
    </location>
</feature>
<evidence type="ECO:0000313" key="7">
    <source>
        <dbReference type="Proteomes" id="UP000694888"/>
    </source>
</evidence>
<evidence type="ECO:0000313" key="8">
    <source>
        <dbReference type="RefSeq" id="XP_012943557.1"/>
    </source>
</evidence>
<protein>
    <submittedName>
        <fullName evidence="8">Transport and Golgi organization protein 6 homolog isoform X1</fullName>
    </submittedName>
</protein>
<name>A0ABM1A9S5_APLCA</name>
<feature type="region of interest" description="Disordered" evidence="2">
    <location>
        <begin position="287"/>
        <end position="329"/>
    </location>
</feature>
<reference evidence="8" key="1">
    <citation type="submission" date="2025-08" db="UniProtKB">
        <authorList>
            <consortium name="RefSeq"/>
        </authorList>
    </citation>
    <scope>IDENTIFICATION</scope>
</reference>
<accession>A0ABM1A9S5</accession>
<evidence type="ECO:0000259" key="6">
    <source>
        <dbReference type="Pfam" id="PF25267"/>
    </source>
</evidence>
<feature type="region of interest" description="Disordered" evidence="2">
    <location>
        <begin position="118"/>
        <end position="147"/>
    </location>
</feature>
<keyword evidence="7" id="KW-1185">Reference proteome</keyword>
<dbReference type="Proteomes" id="UP000694888">
    <property type="component" value="Unplaced"/>
</dbReference>
<evidence type="ECO:0000259" key="5">
    <source>
        <dbReference type="Pfam" id="PF23565"/>
    </source>
</evidence>
<feature type="domain" description="TANGO6 N-terminal" evidence="6">
    <location>
        <begin position="18"/>
        <end position="257"/>
    </location>
</feature>
<evidence type="ECO:0000256" key="1">
    <source>
        <dbReference type="ARBA" id="ARBA00005724"/>
    </source>
</evidence>
<dbReference type="Pfam" id="PF25267">
    <property type="entry name" value="TANGO6_N"/>
    <property type="match status" value="1"/>
</dbReference>
<feature type="domain" description="TANGO6 HEAT repeat" evidence="5">
    <location>
        <begin position="414"/>
        <end position="651"/>
    </location>
</feature>
<dbReference type="InterPro" id="IPR011989">
    <property type="entry name" value="ARM-like"/>
</dbReference>
<dbReference type="InterPro" id="IPR057347">
    <property type="entry name" value="TANGO6_N"/>
</dbReference>
<gene>
    <name evidence="8" type="primary">LOC101849648</name>
</gene>
<evidence type="ECO:0000259" key="4">
    <source>
        <dbReference type="Pfam" id="PF10363"/>
    </source>
</evidence>
<dbReference type="PANTHER" id="PTHR20959">
    <property type="entry name" value="TRANSPORT AND GOLGI ORGANIZATION PROTEIN 6 FAMILY MEMBER"/>
    <property type="match status" value="1"/>
</dbReference>
<dbReference type="InterPro" id="IPR019451">
    <property type="entry name" value="Rtp1_C1"/>
</dbReference>
<sequence length="1159" mass="125844">MAAPISLLMTENLLATRTQLFKALQLLVTPSATKQRLEDGVTEELLDSVLQTNLAMLAETLAQSSEMRQHLGTHVCNVIQENAQNSGDVADNKTIRQRFTATCLQFLSTLKSNLESERSASDVSHASSDDTGGKTPSGKGRGSSQTCLPPGSLSVVQEKTVNSALQFLLVFGLNPFLMSGVGIPVSKRLGPGQILLASIHDYNEELSDLDRIKCLLPVVILLEDLISEPSLKEIIINNYLADMVAAVLQIRHCAKVLLQKTGNRNNSGDGNTEKCLKVCPAKPCRATTPADGSASLEPVLTSSSRTHLQPSSLSSVSHSTAYESAQRSEQKLSSEEVPLGLPLLVRVNGEEWGLPRVVEFCGAEIDRTVKSSPVGQVLQVLLMLSGGQKSGPAGGVKCPVWFRRTVAGILRDVIMEPPNVQHLLVSFVGDQSLDSVSTQEWRKCVAVAQVISRCPVTPANVERFYSSVSQQLVKVVRAEIKGISPLILRAVGLTVTELHKLQPELMCRVCFVPLLAPLVKCSLSPAKQYGKDGAVVVTENVFTSCVGCLHRIYIGGQEPDSPVLVTLQSVVGVLFDVFVQSKDGVTQLRRLSFDLVQAYVASLPMEDAVTCLLSVTHDPRARDTTLTYAGLHRDVLLTPGDTGGLQAVYSPGFRFTVDSLNTRAEAVMDVVAGPGLESVRSRLFLLLLEKLTQIVSAETDNSDVILPARVISQEHKQAKLAELTGKISMMTLLAMLTEKYGAEVIQSCHHILLFAKATLERCVKICESTRDDLTSEFEAETTCMAMGLLTAVLSGAIELQEKDKSLLDELLPLVTCLSEHQGAEPAVREMAQDLKVGVATRGLVSMQLSKEESAVKDRNETPASRTNEEKKPLIEELLSETDTAQGSGLKAQSSFGKELTQAFEELNDPLLPVKGHGLIRLAGMVEGRHPEVTDRQELLVKVFLEHLGHSDSYIYLAAVNGLAALADLCPDQVIPRLCSEFRSKCMISEVASPEVTLKTGEALVKAVRRLGELTLVYREPLLPTMLCGCRHDDALVRASSLSGLADTCRLLRFAVGPVLQEILTCCRDVMASDPHPEPRKAATMTLTLLLQGLGKDSLLALSDVMRDVYRVLKHSLTSDPDEQVKVHANLALAELDDIMREVLFAPPELRKKITILGYQ</sequence>
<dbReference type="Pfam" id="PF23565">
    <property type="entry name" value="ARM_TANGO6"/>
    <property type="match status" value="1"/>
</dbReference>
<dbReference type="InterPro" id="IPR057407">
    <property type="entry name" value="HEAT_TANGO6"/>
</dbReference>
<comment type="similarity">
    <text evidence="1">Belongs to the Tango6 family.</text>
</comment>
<dbReference type="Gene3D" id="1.25.10.10">
    <property type="entry name" value="Leucine-rich Repeat Variant"/>
    <property type="match status" value="1"/>
</dbReference>
<dbReference type="Pfam" id="PF10304">
    <property type="entry name" value="RTP1_C2"/>
    <property type="match status" value="1"/>
</dbReference>
<dbReference type="InterPro" id="IPR016024">
    <property type="entry name" value="ARM-type_fold"/>
</dbReference>
<organism evidence="7 8">
    <name type="scientific">Aplysia californica</name>
    <name type="common">California sea hare</name>
    <dbReference type="NCBI Taxonomy" id="6500"/>
    <lineage>
        <taxon>Eukaryota</taxon>
        <taxon>Metazoa</taxon>
        <taxon>Spiralia</taxon>
        <taxon>Lophotrochozoa</taxon>
        <taxon>Mollusca</taxon>
        <taxon>Gastropoda</taxon>
        <taxon>Heterobranchia</taxon>
        <taxon>Euthyneura</taxon>
        <taxon>Tectipleura</taxon>
        <taxon>Aplysiida</taxon>
        <taxon>Aplysioidea</taxon>
        <taxon>Aplysiidae</taxon>
        <taxon>Aplysia</taxon>
    </lineage>
</organism>
<feature type="region of interest" description="Disordered" evidence="2">
    <location>
        <begin position="849"/>
        <end position="872"/>
    </location>
</feature>
<evidence type="ECO:0000256" key="2">
    <source>
        <dbReference type="SAM" id="MobiDB-lite"/>
    </source>
</evidence>
<evidence type="ECO:0000259" key="3">
    <source>
        <dbReference type="Pfam" id="PF10304"/>
    </source>
</evidence>
<dbReference type="SUPFAM" id="SSF48371">
    <property type="entry name" value="ARM repeat"/>
    <property type="match status" value="1"/>
</dbReference>